<dbReference type="Gene3D" id="3.90.550.10">
    <property type="entry name" value="Spore Coat Polysaccharide Biosynthesis Protein SpsA, Chain A"/>
    <property type="match status" value="1"/>
</dbReference>
<dbReference type="GO" id="GO:0016758">
    <property type="term" value="F:hexosyltransferase activity"/>
    <property type="evidence" value="ECO:0007669"/>
    <property type="project" value="UniProtKB-ARBA"/>
</dbReference>
<dbReference type="CDD" id="cd00761">
    <property type="entry name" value="Glyco_tranf_GTA_type"/>
    <property type="match status" value="1"/>
</dbReference>
<keyword evidence="2" id="KW-0808">Transferase</keyword>
<dbReference type="STRING" id="861298.SAMN04488136_11090"/>
<name>A0A1G8AF78_9VIBR</name>
<sequence>MTQNSPIVSVYIPTYNRSDLLKRAINSVLEQTVKDVEIIVVDDNSPDDTPQVMAELMAIYPQLKYFRNSENQGACYNRNLAIRNATGRFVTGLDDDDYFLPNRLESFLTAWETKSPNAIALFDNVKIKKSEHDMESLSCPKSVDFDCLCLRNDVGNQIFAERSLFSDGVEYDEKLKSWQDLELWMHILSVNKNKCFQNIEKYTYIFDKSHPHERISSVNVDKHLNSFNYIKAKHALNGKNEYRLKCQAYGYNARSINPITLLVDACKSQSLYVVLRMSKYYLKNNKGM</sequence>
<dbReference type="Proteomes" id="UP000198854">
    <property type="component" value="Unassembled WGS sequence"/>
</dbReference>
<gene>
    <name evidence="2" type="ORF">SAMN04488136_11090</name>
</gene>
<evidence type="ECO:0000259" key="1">
    <source>
        <dbReference type="Pfam" id="PF00535"/>
    </source>
</evidence>
<organism evidence="2 3">
    <name type="scientific">Vibrio xiamenensis</name>
    <dbReference type="NCBI Taxonomy" id="861298"/>
    <lineage>
        <taxon>Bacteria</taxon>
        <taxon>Pseudomonadati</taxon>
        <taxon>Pseudomonadota</taxon>
        <taxon>Gammaproteobacteria</taxon>
        <taxon>Vibrionales</taxon>
        <taxon>Vibrionaceae</taxon>
        <taxon>Vibrio</taxon>
    </lineage>
</organism>
<dbReference type="InterPro" id="IPR029044">
    <property type="entry name" value="Nucleotide-diphossugar_trans"/>
</dbReference>
<keyword evidence="3" id="KW-1185">Reference proteome</keyword>
<dbReference type="AlphaFoldDB" id="A0A1G8AF78"/>
<reference evidence="2 3" key="1">
    <citation type="submission" date="2016-10" db="EMBL/GenBank/DDBJ databases">
        <authorList>
            <person name="de Groot N.N."/>
        </authorList>
    </citation>
    <scope>NUCLEOTIDE SEQUENCE [LARGE SCALE GENOMIC DNA]</scope>
    <source>
        <strain evidence="2 3">CGMCC 1.10228</strain>
    </source>
</reference>
<proteinExistence type="predicted"/>
<dbReference type="InterPro" id="IPR001173">
    <property type="entry name" value="Glyco_trans_2-like"/>
</dbReference>
<protein>
    <submittedName>
        <fullName evidence="2">Glycosyl transferase family 2</fullName>
    </submittedName>
</protein>
<feature type="domain" description="Glycosyltransferase 2-like" evidence="1">
    <location>
        <begin position="9"/>
        <end position="119"/>
    </location>
</feature>
<dbReference type="Pfam" id="PF00535">
    <property type="entry name" value="Glycos_transf_2"/>
    <property type="match status" value="1"/>
</dbReference>
<dbReference type="PANTHER" id="PTHR22916">
    <property type="entry name" value="GLYCOSYLTRANSFERASE"/>
    <property type="match status" value="1"/>
</dbReference>
<dbReference type="SUPFAM" id="SSF53448">
    <property type="entry name" value="Nucleotide-diphospho-sugar transferases"/>
    <property type="match status" value="1"/>
</dbReference>
<dbReference type="OrthoDB" id="9802649at2"/>
<accession>A0A1G8AF78</accession>
<evidence type="ECO:0000313" key="2">
    <source>
        <dbReference type="EMBL" id="SDH19624.1"/>
    </source>
</evidence>
<dbReference type="EMBL" id="FNDD01000010">
    <property type="protein sequence ID" value="SDH19624.1"/>
    <property type="molecule type" value="Genomic_DNA"/>
</dbReference>
<evidence type="ECO:0000313" key="3">
    <source>
        <dbReference type="Proteomes" id="UP000198854"/>
    </source>
</evidence>
<dbReference type="PANTHER" id="PTHR22916:SF3">
    <property type="entry name" value="UDP-GLCNAC:BETAGAL BETA-1,3-N-ACETYLGLUCOSAMINYLTRANSFERASE-LIKE PROTEIN 1"/>
    <property type="match status" value="1"/>
</dbReference>